<dbReference type="AlphaFoldDB" id="A0A1J7HHF0"/>
<proteinExistence type="predicted"/>
<sequence length="80" mass="8972">MPGPNKNVVPQLNLKSKRNVIIVPKLIFNTKTESSGTSIIQQFNQIEKSIKGIIKNKNLIPNRMYIKLATTASASNKYFP</sequence>
<dbReference type="EMBL" id="CM007365">
    <property type="protein sequence ID" value="OIW12052.1"/>
    <property type="molecule type" value="Genomic_DNA"/>
</dbReference>
<accession>A0A1J7HHF0</accession>
<dbReference type="Gramene" id="OIW12052">
    <property type="protein sequence ID" value="OIW12052"/>
    <property type="gene ID" value="TanjilG_24476"/>
</dbReference>
<protein>
    <submittedName>
        <fullName evidence="1">Uncharacterized protein</fullName>
    </submittedName>
</protein>
<keyword evidence="2" id="KW-1185">Reference proteome</keyword>
<organism evidence="1 2">
    <name type="scientific">Lupinus angustifolius</name>
    <name type="common">Narrow-leaved blue lupine</name>
    <dbReference type="NCBI Taxonomy" id="3871"/>
    <lineage>
        <taxon>Eukaryota</taxon>
        <taxon>Viridiplantae</taxon>
        <taxon>Streptophyta</taxon>
        <taxon>Embryophyta</taxon>
        <taxon>Tracheophyta</taxon>
        <taxon>Spermatophyta</taxon>
        <taxon>Magnoliopsida</taxon>
        <taxon>eudicotyledons</taxon>
        <taxon>Gunneridae</taxon>
        <taxon>Pentapetalae</taxon>
        <taxon>rosids</taxon>
        <taxon>fabids</taxon>
        <taxon>Fabales</taxon>
        <taxon>Fabaceae</taxon>
        <taxon>Papilionoideae</taxon>
        <taxon>50 kb inversion clade</taxon>
        <taxon>genistoids sensu lato</taxon>
        <taxon>core genistoids</taxon>
        <taxon>Genisteae</taxon>
        <taxon>Lupinus</taxon>
    </lineage>
</organism>
<evidence type="ECO:0000313" key="1">
    <source>
        <dbReference type="EMBL" id="OIW12052.1"/>
    </source>
</evidence>
<reference evidence="1 2" key="1">
    <citation type="journal article" date="2017" name="Plant Biotechnol. J.">
        <title>A comprehensive draft genome sequence for lupin (Lupinus angustifolius), an emerging health food: insights into plant-microbe interactions and legume evolution.</title>
        <authorList>
            <person name="Hane J.K."/>
            <person name="Ming Y."/>
            <person name="Kamphuis L.G."/>
            <person name="Nelson M.N."/>
            <person name="Garg G."/>
            <person name="Atkins C.A."/>
            <person name="Bayer P.E."/>
            <person name="Bravo A."/>
            <person name="Bringans S."/>
            <person name="Cannon S."/>
            <person name="Edwards D."/>
            <person name="Foley R."/>
            <person name="Gao L.L."/>
            <person name="Harrison M.J."/>
            <person name="Huang W."/>
            <person name="Hurgobin B."/>
            <person name="Li S."/>
            <person name="Liu C.W."/>
            <person name="McGrath A."/>
            <person name="Morahan G."/>
            <person name="Murray J."/>
            <person name="Weller J."/>
            <person name="Jian J."/>
            <person name="Singh K.B."/>
        </authorList>
    </citation>
    <scope>NUCLEOTIDE SEQUENCE [LARGE SCALE GENOMIC DNA]</scope>
    <source>
        <strain evidence="2">cv. Tanjil</strain>
        <tissue evidence="1">Whole plant</tissue>
    </source>
</reference>
<dbReference type="Proteomes" id="UP000188354">
    <property type="component" value="Chromosome LG05"/>
</dbReference>
<name>A0A1J7HHF0_LUPAN</name>
<gene>
    <name evidence="1" type="ORF">TanjilG_24476</name>
</gene>
<evidence type="ECO:0000313" key="2">
    <source>
        <dbReference type="Proteomes" id="UP000188354"/>
    </source>
</evidence>